<reference evidence="7" key="1">
    <citation type="journal article" date="2021" name="Curr. Microbiol.">
        <title>Complete genome of nocamycin-producing strain Saccharothrix syringae NRRL B-16468 reveals the biosynthetic potential for secondary metabolites.</title>
        <authorList>
            <person name="Mo X."/>
            <person name="Yang S."/>
        </authorList>
    </citation>
    <scope>NUCLEOTIDE SEQUENCE [LARGE SCALE GENOMIC DNA]</scope>
    <source>
        <strain evidence="7">ATCC 51364 / DSM 43886 / JCM 6844 / KCTC 9398 / NBRC 14523 / NRRL B-16468 / INA 2240</strain>
    </source>
</reference>
<dbReference type="PROSITE" id="PS51077">
    <property type="entry name" value="HTH_ICLR"/>
    <property type="match status" value="1"/>
</dbReference>
<dbReference type="Gene3D" id="1.10.10.10">
    <property type="entry name" value="Winged helix-like DNA-binding domain superfamily/Winged helix DNA-binding domain"/>
    <property type="match status" value="1"/>
</dbReference>
<dbReference type="InterPro" id="IPR036390">
    <property type="entry name" value="WH_DNA-bd_sf"/>
</dbReference>
<keyword evidence="7" id="KW-1185">Reference proteome</keyword>
<dbReference type="InterPro" id="IPR029016">
    <property type="entry name" value="GAF-like_dom_sf"/>
</dbReference>
<dbReference type="InterPro" id="IPR050707">
    <property type="entry name" value="HTH_MetabolicPath_Reg"/>
</dbReference>
<name>A0A5Q0H4F3_SACSY</name>
<dbReference type="InterPro" id="IPR014757">
    <property type="entry name" value="Tscrpt_reg_IclR_C"/>
</dbReference>
<dbReference type="PANTHER" id="PTHR30136">
    <property type="entry name" value="HELIX-TURN-HELIX TRANSCRIPTIONAL REGULATOR, ICLR FAMILY"/>
    <property type="match status" value="1"/>
</dbReference>
<keyword evidence="1" id="KW-0805">Transcription regulation</keyword>
<dbReference type="InterPro" id="IPR036388">
    <property type="entry name" value="WH-like_DNA-bd_sf"/>
</dbReference>
<organism evidence="6 7">
    <name type="scientific">Saccharothrix syringae</name>
    <name type="common">Nocardiopsis syringae</name>
    <dbReference type="NCBI Taxonomy" id="103733"/>
    <lineage>
        <taxon>Bacteria</taxon>
        <taxon>Bacillati</taxon>
        <taxon>Actinomycetota</taxon>
        <taxon>Actinomycetes</taxon>
        <taxon>Pseudonocardiales</taxon>
        <taxon>Pseudonocardiaceae</taxon>
        <taxon>Saccharothrix</taxon>
    </lineage>
</organism>
<evidence type="ECO:0000313" key="7">
    <source>
        <dbReference type="Proteomes" id="UP000325787"/>
    </source>
</evidence>
<evidence type="ECO:0000259" key="4">
    <source>
        <dbReference type="PROSITE" id="PS51077"/>
    </source>
</evidence>
<dbReference type="SUPFAM" id="SSF46785">
    <property type="entry name" value="Winged helix' DNA-binding domain"/>
    <property type="match status" value="1"/>
</dbReference>
<dbReference type="RefSeq" id="WP_033435253.1">
    <property type="nucleotide sequence ID" value="NZ_CP034550.1"/>
</dbReference>
<dbReference type="PANTHER" id="PTHR30136:SF24">
    <property type="entry name" value="HTH-TYPE TRANSCRIPTIONAL REPRESSOR ALLR"/>
    <property type="match status" value="1"/>
</dbReference>
<dbReference type="OrthoDB" id="60629at2"/>
<dbReference type="Pfam" id="PF01614">
    <property type="entry name" value="IclR_C"/>
    <property type="match status" value="1"/>
</dbReference>
<dbReference type="SMART" id="SM00346">
    <property type="entry name" value="HTH_ICLR"/>
    <property type="match status" value="1"/>
</dbReference>
<feature type="domain" description="HTH iclR-type" evidence="4">
    <location>
        <begin position="11"/>
        <end position="70"/>
    </location>
</feature>
<dbReference type="Pfam" id="PF09339">
    <property type="entry name" value="HTH_IclR"/>
    <property type="match status" value="1"/>
</dbReference>
<evidence type="ECO:0000313" key="6">
    <source>
        <dbReference type="EMBL" id="QFZ20622.1"/>
    </source>
</evidence>
<dbReference type="KEGG" id="ssyi:EKG83_27320"/>
<keyword evidence="3" id="KW-0804">Transcription</keyword>
<keyword evidence="2" id="KW-0238">DNA-binding</keyword>
<dbReference type="Gene3D" id="3.30.450.40">
    <property type="match status" value="1"/>
</dbReference>
<dbReference type="Proteomes" id="UP000325787">
    <property type="component" value="Chromosome"/>
</dbReference>
<sequence>MTTARSNDAPTAMIDRVASLLQVFDGGHRFTLAEVSRRAGLPRSSAHRILGRLVDLGWIERRGFEYALGIRMFELGSQVVRRDGVHQAALPHMHALHRSTGLTVHLSALQSGDVLHLERIGGWPEKGEGWRLGARQPAVHSAAGRALLAQLDDADWPALSYPPPATPGGVRTEADLRREIDRVRDRDGVAVDAEGCSAGVTAVAAAIGPSEDGLSAALSLCGPATAVPVDRAVAAVRRAATDIWYAAFGVTRLRGRPTRPVHAALPLADALTAVARG</sequence>
<evidence type="ECO:0000259" key="5">
    <source>
        <dbReference type="PROSITE" id="PS51078"/>
    </source>
</evidence>
<proteinExistence type="predicted"/>
<evidence type="ECO:0000256" key="2">
    <source>
        <dbReference type="ARBA" id="ARBA00023125"/>
    </source>
</evidence>
<dbReference type="AlphaFoldDB" id="A0A5Q0H4F3"/>
<dbReference type="InterPro" id="IPR005471">
    <property type="entry name" value="Tscrpt_reg_IclR_N"/>
</dbReference>
<dbReference type="PROSITE" id="PS51078">
    <property type="entry name" value="ICLR_ED"/>
    <property type="match status" value="1"/>
</dbReference>
<dbReference type="SUPFAM" id="SSF55781">
    <property type="entry name" value="GAF domain-like"/>
    <property type="match status" value="1"/>
</dbReference>
<gene>
    <name evidence="6" type="ORF">EKG83_27320</name>
</gene>
<evidence type="ECO:0000256" key="3">
    <source>
        <dbReference type="ARBA" id="ARBA00023163"/>
    </source>
</evidence>
<dbReference type="GO" id="GO:0003700">
    <property type="term" value="F:DNA-binding transcription factor activity"/>
    <property type="evidence" value="ECO:0007669"/>
    <property type="project" value="TreeGrafter"/>
</dbReference>
<dbReference type="GO" id="GO:0045892">
    <property type="term" value="P:negative regulation of DNA-templated transcription"/>
    <property type="evidence" value="ECO:0007669"/>
    <property type="project" value="TreeGrafter"/>
</dbReference>
<protein>
    <submittedName>
        <fullName evidence="6">IclR family transcriptional regulator</fullName>
    </submittedName>
</protein>
<feature type="domain" description="IclR-ED" evidence="5">
    <location>
        <begin position="71"/>
        <end position="256"/>
    </location>
</feature>
<evidence type="ECO:0000256" key="1">
    <source>
        <dbReference type="ARBA" id="ARBA00023015"/>
    </source>
</evidence>
<dbReference type="EMBL" id="CP034550">
    <property type="protein sequence ID" value="QFZ20622.1"/>
    <property type="molecule type" value="Genomic_DNA"/>
</dbReference>
<dbReference type="GO" id="GO:0003677">
    <property type="term" value="F:DNA binding"/>
    <property type="evidence" value="ECO:0007669"/>
    <property type="project" value="UniProtKB-KW"/>
</dbReference>
<accession>A0A5Q0H4F3</accession>